<evidence type="ECO:0000256" key="1">
    <source>
        <dbReference type="ARBA" id="ARBA00001947"/>
    </source>
</evidence>
<name>A0A3S3PHG8_9ACAR</name>
<accession>A0A3S3PHG8</accession>
<dbReference type="PANTHER" id="PTHR11733:SF133">
    <property type="entry name" value="PHOSPHATE-REGULATING NEUTRAL ENDOPEPTIDASE PHEX"/>
    <property type="match status" value="1"/>
</dbReference>
<evidence type="ECO:0000256" key="2">
    <source>
        <dbReference type="ARBA" id="ARBA00007357"/>
    </source>
</evidence>
<keyword evidence="6" id="KW-0862">Zinc</keyword>
<evidence type="ECO:0000256" key="5">
    <source>
        <dbReference type="ARBA" id="ARBA00022801"/>
    </source>
</evidence>
<dbReference type="STRING" id="1965070.A0A3S3PHG8"/>
<keyword evidence="5" id="KW-0378">Hydrolase</keyword>
<dbReference type="Gene3D" id="1.10.1380.10">
    <property type="entry name" value="Neutral endopeptidase , domain2"/>
    <property type="match status" value="1"/>
</dbReference>
<keyword evidence="8" id="KW-1015">Disulfide bond</keyword>
<keyword evidence="3" id="KW-0645">Protease</keyword>
<evidence type="ECO:0000256" key="7">
    <source>
        <dbReference type="ARBA" id="ARBA00023049"/>
    </source>
</evidence>
<dbReference type="SUPFAM" id="SSF55486">
    <property type="entry name" value="Metalloproteases ('zincins'), catalytic domain"/>
    <property type="match status" value="1"/>
</dbReference>
<dbReference type="AlphaFoldDB" id="A0A3S3PHG8"/>
<comment type="similarity">
    <text evidence="2">Belongs to the peptidase M13 family.</text>
</comment>
<gene>
    <name evidence="11" type="ORF">B4U79_02856</name>
</gene>
<dbReference type="OrthoDB" id="6514819at2759"/>
<dbReference type="InterPro" id="IPR000718">
    <property type="entry name" value="Peptidase_M13"/>
</dbReference>
<evidence type="ECO:0000256" key="9">
    <source>
        <dbReference type="ARBA" id="ARBA00023180"/>
    </source>
</evidence>
<feature type="non-terminal residue" evidence="11">
    <location>
        <position position="167"/>
    </location>
</feature>
<dbReference type="InterPro" id="IPR042089">
    <property type="entry name" value="Peptidase_M13_dom_2"/>
</dbReference>
<keyword evidence="12" id="KW-1185">Reference proteome</keyword>
<keyword evidence="7" id="KW-0482">Metalloprotease</keyword>
<dbReference type="InterPro" id="IPR008753">
    <property type="entry name" value="Peptidase_M13_N"/>
</dbReference>
<evidence type="ECO:0000256" key="3">
    <source>
        <dbReference type="ARBA" id="ARBA00022670"/>
    </source>
</evidence>
<comment type="cofactor">
    <cofactor evidence="1">
        <name>Zn(2+)</name>
        <dbReference type="ChEBI" id="CHEBI:29105"/>
    </cofactor>
</comment>
<dbReference type="GO" id="GO:0005886">
    <property type="term" value="C:plasma membrane"/>
    <property type="evidence" value="ECO:0007669"/>
    <property type="project" value="TreeGrafter"/>
</dbReference>
<dbReference type="EMBL" id="NCKU01009865">
    <property type="protein sequence ID" value="RWS01094.1"/>
    <property type="molecule type" value="Genomic_DNA"/>
</dbReference>
<evidence type="ECO:0000256" key="6">
    <source>
        <dbReference type="ARBA" id="ARBA00022833"/>
    </source>
</evidence>
<evidence type="ECO:0000313" key="11">
    <source>
        <dbReference type="EMBL" id="RWS01094.1"/>
    </source>
</evidence>
<dbReference type="Pfam" id="PF05649">
    <property type="entry name" value="Peptidase_M13_N"/>
    <property type="match status" value="1"/>
</dbReference>
<keyword evidence="4" id="KW-0479">Metal-binding</keyword>
<protein>
    <recommendedName>
        <fullName evidence="10">Peptidase M13 N-terminal domain-containing protein</fullName>
    </recommendedName>
</protein>
<reference evidence="11 12" key="1">
    <citation type="journal article" date="2018" name="Gigascience">
        <title>Genomes of trombidid mites reveal novel predicted allergens and laterally-transferred genes associated with secondary metabolism.</title>
        <authorList>
            <person name="Dong X."/>
            <person name="Chaisiri K."/>
            <person name="Xia D."/>
            <person name="Armstrong S.D."/>
            <person name="Fang Y."/>
            <person name="Donnelly M.J."/>
            <person name="Kadowaki T."/>
            <person name="McGarry J.W."/>
            <person name="Darby A.C."/>
            <person name="Makepeace B.L."/>
        </authorList>
    </citation>
    <scope>NUCLEOTIDE SEQUENCE [LARGE SCALE GENOMIC DNA]</scope>
    <source>
        <strain evidence="11">UoL-WK</strain>
    </source>
</reference>
<dbReference type="PANTHER" id="PTHR11733">
    <property type="entry name" value="ZINC METALLOPROTEASE FAMILY M13 NEPRILYSIN-RELATED"/>
    <property type="match status" value="1"/>
</dbReference>
<dbReference type="Gene3D" id="3.40.390.10">
    <property type="entry name" value="Collagenase (Catalytic Domain)"/>
    <property type="match status" value="1"/>
</dbReference>
<dbReference type="InterPro" id="IPR024079">
    <property type="entry name" value="MetalloPept_cat_dom_sf"/>
</dbReference>
<dbReference type="GO" id="GO:0016485">
    <property type="term" value="P:protein processing"/>
    <property type="evidence" value="ECO:0007669"/>
    <property type="project" value="TreeGrafter"/>
</dbReference>
<proteinExistence type="inferred from homology"/>
<dbReference type="PROSITE" id="PS51885">
    <property type="entry name" value="NEPRILYSIN"/>
    <property type="match status" value="1"/>
</dbReference>
<feature type="domain" description="Peptidase M13 N-terminal" evidence="10">
    <location>
        <begin position="30"/>
        <end position="166"/>
    </location>
</feature>
<evidence type="ECO:0000259" key="10">
    <source>
        <dbReference type="Pfam" id="PF05649"/>
    </source>
</evidence>
<dbReference type="GO" id="GO:0004222">
    <property type="term" value="F:metalloendopeptidase activity"/>
    <property type="evidence" value="ECO:0007669"/>
    <property type="project" value="InterPro"/>
</dbReference>
<organism evidence="11 12">
    <name type="scientific">Dinothrombium tinctorium</name>
    <dbReference type="NCBI Taxonomy" id="1965070"/>
    <lineage>
        <taxon>Eukaryota</taxon>
        <taxon>Metazoa</taxon>
        <taxon>Ecdysozoa</taxon>
        <taxon>Arthropoda</taxon>
        <taxon>Chelicerata</taxon>
        <taxon>Arachnida</taxon>
        <taxon>Acari</taxon>
        <taxon>Acariformes</taxon>
        <taxon>Trombidiformes</taxon>
        <taxon>Prostigmata</taxon>
        <taxon>Anystina</taxon>
        <taxon>Parasitengona</taxon>
        <taxon>Trombidioidea</taxon>
        <taxon>Trombidiidae</taxon>
        <taxon>Dinothrombium</taxon>
    </lineage>
</organism>
<evidence type="ECO:0000313" key="12">
    <source>
        <dbReference type="Proteomes" id="UP000285301"/>
    </source>
</evidence>
<dbReference type="FunFam" id="3.40.390.10:FF:000076">
    <property type="entry name" value="membrane metallo-endopeptidase-like 1"/>
    <property type="match status" value="1"/>
</dbReference>
<evidence type="ECO:0000256" key="8">
    <source>
        <dbReference type="ARBA" id="ARBA00023157"/>
    </source>
</evidence>
<dbReference type="GO" id="GO:0046872">
    <property type="term" value="F:metal ion binding"/>
    <property type="evidence" value="ECO:0007669"/>
    <property type="project" value="UniProtKB-KW"/>
</dbReference>
<keyword evidence="9" id="KW-0325">Glycoprotein</keyword>
<comment type="caution">
    <text evidence="11">The sequence shown here is derived from an EMBL/GenBank/DDBJ whole genome shotgun (WGS) entry which is preliminary data.</text>
</comment>
<evidence type="ECO:0000256" key="4">
    <source>
        <dbReference type="ARBA" id="ARBA00022723"/>
    </source>
</evidence>
<sequence length="167" mass="18677">MNKCLQYCMTEPCVTAAANLLSNMDSSVDPCDDFYKFACGQWHRKHTLPPDRPHFDTFSVMKDELKNTLRGLLEAPIDENDINATIDAKNLFASCMNETLIEKRGSNPLLELLSTLGGWPVLKADPAVDSPLDWVTLMAKLRLFNNDILIGQWVGPDNKNSSAHIII</sequence>
<dbReference type="Proteomes" id="UP000285301">
    <property type="component" value="Unassembled WGS sequence"/>
</dbReference>